<feature type="non-terminal residue" evidence="2">
    <location>
        <position position="163"/>
    </location>
</feature>
<dbReference type="AlphaFoldDB" id="X1HVF8"/>
<dbReference type="Gene3D" id="3.40.50.10540">
    <property type="entry name" value="Crotonobetainyl-coa:carnitine coa-transferase, domain 1"/>
    <property type="match status" value="1"/>
</dbReference>
<comment type="caution">
    <text evidence="2">The sequence shown here is derived from an EMBL/GenBank/DDBJ whole genome shotgun (WGS) entry which is preliminary data.</text>
</comment>
<dbReference type="GO" id="GO:0008410">
    <property type="term" value="F:CoA-transferase activity"/>
    <property type="evidence" value="ECO:0007669"/>
    <property type="project" value="TreeGrafter"/>
</dbReference>
<dbReference type="InterPro" id="IPR050483">
    <property type="entry name" value="CoA-transferase_III_domain"/>
</dbReference>
<name>X1HVF8_9ZZZZ</name>
<sequence length="163" mass="18103">MHNKTIKPLDGIRVLSIETQVAGPYCTMMLGDAGAEVIKIESPGRGDAAREPEPILKDDKGGTISGYFMRWNRNKKSLTLNLKSEEGKIIFSELLKKSDVILENLKPRFLTSIGFSYETIKEINPRIVYVSISGFGVDKRYLGPFSKRTAYDIVIQAMGGLMG</sequence>
<dbReference type="PANTHER" id="PTHR48207">
    <property type="entry name" value="SUCCINATE--HYDROXYMETHYLGLUTARATE COA-TRANSFERASE"/>
    <property type="match status" value="1"/>
</dbReference>
<proteinExistence type="predicted"/>
<gene>
    <name evidence="2" type="ORF">S03H2_45845</name>
</gene>
<evidence type="ECO:0000313" key="2">
    <source>
        <dbReference type="EMBL" id="GAH74136.1"/>
    </source>
</evidence>
<keyword evidence="1" id="KW-0808">Transferase</keyword>
<dbReference type="InterPro" id="IPR003673">
    <property type="entry name" value="CoA-Trfase_fam_III"/>
</dbReference>
<accession>X1HVF8</accession>
<dbReference type="SUPFAM" id="SSF89796">
    <property type="entry name" value="CoA-transferase family III (CaiB/BaiF)"/>
    <property type="match status" value="1"/>
</dbReference>
<protein>
    <recommendedName>
        <fullName evidence="3">CoA transferase</fullName>
    </recommendedName>
</protein>
<dbReference type="InterPro" id="IPR023606">
    <property type="entry name" value="CoA-Trfase_III_dom_1_sf"/>
</dbReference>
<dbReference type="EMBL" id="BARU01028750">
    <property type="protein sequence ID" value="GAH74136.1"/>
    <property type="molecule type" value="Genomic_DNA"/>
</dbReference>
<evidence type="ECO:0000256" key="1">
    <source>
        <dbReference type="ARBA" id="ARBA00022679"/>
    </source>
</evidence>
<dbReference type="Pfam" id="PF02515">
    <property type="entry name" value="CoA_transf_3"/>
    <property type="match status" value="1"/>
</dbReference>
<organism evidence="2">
    <name type="scientific">marine sediment metagenome</name>
    <dbReference type="NCBI Taxonomy" id="412755"/>
    <lineage>
        <taxon>unclassified sequences</taxon>
        <taxon>metagenomes</taxon>
        <taxon>ecological metagenomes</taxon>
    </lineage>
</organism>
<reference evidence="2" key="1">
    <citation type="journal article" date="2014" name="Front. Microbiol.">
        <title>High frequency of phylogenetically diverse reductive dehalogenase-homologous genes in deep subseafloor sedimentary metagenomes.</title>
        <authorList>
            <person name="Kawai M."/>
            <person name="Futagami T."/>
            <person name="Toyoda A."/>
            <person name="Takaki Y."/>
            <person name="Nishi S."/>
            <person name="Hori S."/>
            <person name="Arai W."/>
            <person name="Tsubouchi T."/>
            <person name="Morono Y."/>
            <person name="Uchiyama I."/>
            <person name="Ito T."/>
            <person name="Fujiyama A."/>
            <person name="Inagaki F."/>
            <person name="Takami H."/>
        </authorList>
    </citation>
    <scope>NUCLEOTIDE SEQUENCE</scope>
    <source>
        <strain evidence="2">Expedition CK06-06</strain>
    </source>
</reference>
<dbReference type="PANTHER" id="PTHR48207:SF3">
    <property type="entry name" value="SUCCINATE--HYDROXYMETHYLGLUTARATE COA-TRANSFERASE"/>
    <property type="match status" value="1"/>
</dbReference>
<evidence type="ECO:0008006" key="3">
    <source>
        <dbReference type="Google" id="ProtNLM"/>
    </source>
</evidence>